<name>A0A8H7D5I4_9AGAR</name>
<dbReference type="AlphaFoldDB" id="A0A8H7D5I4"/>
<accession>A0A8H7D5I4</accession>
<protein>
    <submittedName>
        <fullName evidence="1">Uncharacterized protein</fullName>
    </submittedName>
</protein>
<sequence>MRGLNFDSALRASIAHTQSGPWNFPVTRHLPLCNLCANCRAHRGKFSETSVVNSLCLSLGASLWVKSFANQVQVQNMTVSNIIVEVNFREYEGNDQCILLASSGRERPKETSVFRKRVLCDQPCRIGTGGEASIPTRGHIIHDDILPRCHHAVKCAKRSQGEQWSLQTSTGPQHRHISRACNPKASDGVREQIRDINAYLGRR</sequence>
<organism evidence="1 2">
    <name type="scientific">Mycena venus</name>
    <dbReference type="NCBI Taxonomy" id="2733690"/>
    <lineage>
        <taxon>Eukaryota</taxon>
        <taxon>Fungi</taxon>
        <taxon>Dikarya</taxon>
        <taxon>Basidiomycota</taxon>
        <taxon>Agaricomycotina</taxon>
        <taxon>Agaricomycetes</taxon>
        <taxon>Agaricomycetidae</taxon>
        <taxon>Agaricales</taxon>
        <taxon>Marasmiineae</taxon>
        <taxon>Mycenaceae</taxon>
        <taxon>Mycena</taxon>
    </lineage>
</organism>
<gene>
    <name evidence="1" type="ORF">MVEN_00681500</name>
</gene>
<proteinExistence type="predicted"/>
<evidence type="ECO:0000313" key="2">
    <source>
        <dbReference type="Proteomes" id="UP000620124"/>
    </source>
</evidence>
<reference evidence="1" key="1">
    <citation type="submission" date="2020-05" db="EMBL/GenBank/DDBJ databases">
        <title>Mycena genomes resolve the evolution of fungal bioluminescence.</title>
        <authorList>
            <person name="Tsai I.J."/>
        </authorList>
    </citation>
    <scope>NUCLEOTIDE SEQUENCE</scope>
    <source>
        <strain evidence="1">CCC161011</strain>
    </source>
</reference>
<evidence type="ECO:0000313" key="1">
    <source>
        <dbReference type="EMBL" id="KAF7359578.1"/>
    </source>
</evidence>
<comment type="caution">
    <text evidence="1">The sequence shown here is derived from an EMBL/GenBank/DDBJ whole genome shotgun (WGS) entry which is preliminary data.</text>
</comment>
<keyword evidence="2" id="KW-1185">Reference proteome</keyword>
<dbReference type="EMBL" id="JACAZI010000005">
    <property type="protein sequence ID" value="KAF7359578.1"/>
    <property type="molecule type" value="Genomic_DNA"/>
</dbReference>
<dbReference type="Proteomes" id="UP000620124">
    <property type="component" value="Unassembled WGS sequence"/>
</dbReference>